<dbReference type="KEGG" id="dpo:13036406"/>
<organism evidence="16 17">
    <name type="scientific">Drosophila pseudoobscura pseudoobscura</name>
    <name type="common">Fruit fly</name>
    <dbReference type="NCBI Taxonomy" id="46245"/>
    <lineage>
        <taxon>Eukaryota</taxon>
        <taxon>Metazoa</taxon>
        <taxon>Ecdysozoa</taxon>
        <taxon>Arthropoda</taxon>
        <taxon>Hexapoda</taxon>
        <taxon>Insecta</taxon>
        <taxon>Pterygota</taxon>
        <taxon>Neoptera</taxon>
        <taxon>Endopterygota</taxon>
        <taxon>Diptera</taxon>
        <taxon>Brachycera</taxon>
        <taxon>Muscomorpha</taxon>
        <taxon>Ephydroidea</taxon>
        <taxon>Drosophilidae</taxon>
        <taxon>Drosophila</taxon>
        <taxon>Sophophora</taxon>
    </lineage>
</organism>
<evidence type="ECO:0000256" key="8">
    <source>
        <dbReference type="ARBA" id="ARBA00023125"/>
    </source>
</evidence>
<sequence length="403" mass="46582">MALPCRTCGEHAVNPRKLFDENGTDILNNLLKLTGIWVGMTPCKTFKLTYLTNRTGFPSHICASCLQHSNDAMAFRELCIRTNKLWYISADSKPTDQPLNLDPLMEYDEAAIPEENNEYAKVQIETVWKERNNSSPLSHLTSSQHHREPYTRRKKAKEQSEKIDNNGEFQDELLDFDPLLNEDAGVVPKEENPDEVKDKGSSLSSRKSRLDSSSVPKKGLLRGSRKSNIDPLAKKHRYRSIRGFYCDQCGKCFKDKSNLNVHLKRHTGVKQFECEECGRKEFTMHLLSLHMRIKHNGELPYSCKHCGQGFDNCTKRLRHERTTHNECPDTRAYVCHVCRKAFKRKLSLKRHELVHTGEQPFHCETCHVSFNRKSSLRTHNRSMLHIKKVEQESQINEIMDEGT</sequence>
<feature type="domain" description="C2H2-type" evidence="14">
    <location>
        <begin position="361"/>
        <end position="390"/>
    </location>
</feature>
<dbReference type="AlphaFoldDB" id="A0A6I8WEK8"/>
<evidence type="ECO:0000256" key="10">
    <source>
        <dbReference type="ARBA" id="ARBA00023242"/>
    </source>
</evidence>
<keyword evidence="3 12" id="KW-0479">Metal-binding</keyword>
<dbReference type="FunCoup" id="A0A6I8WEK8">
    <property type="interactions" value="305"/>
</dbReference>
<dbReference type="Pfam" id="PF07776">
    <property type="entry name" value="zf-AD"/>
    <property type="match status" value="1"/>
</dbReference>
<keyword evidence="16" id="KW-1185">Reference proteome</keyword>
<feature type="compositionally biased region" description="Polar residues" evidence="13">
    <location>
        <begin position="133"/>
        <end position="143"/>
    </location>
</feature>
<dbReference type="RefSeq" id="XP_033241860.1">
    <property type="nucleotide sequence ID" value="XM_033385969.1"/>
</dbReference>
<dbReference type="Gene3D" id="3.30.160.60">
    <property type="entry name" value="Classic Zinc Finger"/>
    <property type="match status" value="4"/>
</dbReference>
<feature type="compositionally biased region" description="Basic and acidic residues" evidence="13">
    <location>
        <begin position="145"/>
        <end position="165"/>
    </location>
</feature>
<feature type="binding site" evidence="12">
    <location>
        <position position="5"/>
    </location>
    <ligand>
        <name>Zn(2+)</name>
        <dbReference type="ChEBI" id="CHEBI:29105"/>
    </ligand>
</feature>
<dbReference type="SMART" id="SM00868">
    <property type="entry name" value="zf-AD"/>
    <property type="match status" value="1"/>
</dbReference>
<feature type="domain" description="C2H2-type" evidence="14">
    <location>
        <begin position="272"/>
        <end position="300"/>
    </location>
</feature>
<evidence type="ECO:0000256" key="3">
    <source>
        <dbReference type="ARBA" id="ARBA00022723"/>
    </source>
</evidence>
<dbReference type="SUPFAM" id="SSF57716">
    <property type="entry name" value="Glucocorticoid receptor-like (DNA-binding domain)"/>
    <property type="match status" value="1"/>
</dbReference>
<keyword evidence="10" id="KW-0539">Nucleus</keyword>
<dbReference type="FunFam" id="3.30.160.60:FF:001732">
    <property type="entry name" value="Zgc:162936"/>
    <property type="match status" value="1"/>
</dbReference>
<dbReference type="InterPro" id="IPR012934">
    <property type="entry name" value="Znf_AD"/>
</dbReference>
<name>A0A6I8WEK8_DROPS</name>
<evidence type="ECO:0000259" key="14">
    <source>
        <dbReference type="PROSITE" id="PS50157"/>
    </source>
</evidence>
<evidence type="ECO:0000259" key="15">
    <source>
        <dbReference type="PROSITE" id="PS51915"/>
    </source>
</evidence>
<dbReference type="PROSITE" id="PS50157">
    <property type="entry name" value="ZINC_FINGER_C2H2_2"/>
    <property type="match status" value="5"/>
</dbReference>
<dbReference type="Pfam" id="PF00096">
    <property type="entry name" value="zf-C2H2"/>
    <property type="match status" value="2"/>
</dbReference>
<feature type="compositionally biased region" description="Basic and acidic residues" evidence="13">
    <location>
        <begin position="188"/>
        <end position="200"/>
    </location>
</feature>
<dbReference type="GO" id="GO:0043565">
    <property type="term" value="F:sequence-specific DNA binding"/>
    <property type="evidence" value="ECO:0007669"/>
    <property type="project" value="UniProtKB-ARBA"/>
</dbReference>
<feature type="binding site" evidence="12">
    <location>
        <position position="62"/>
    </location>
    <ligand>
        <name>Zn(2+)</name>
        <dbReference type="ChEBI" id="CHEBI:29105"/>
    </ligand>
</feature>
<feature type="binding site" evidence="12">
    <location>
        <position position="8"/>
    </location>
    <ligand>
        <name>Zn(2+)</name>
        <dbReference type="ChEBI" id="CHEBI:29105"/>
    </ligand>
</feature>
<keyword evidence="5 11" id="KW-0863">Zinc-finger</keyword>
<dbReference type="GO" id="GO:0005694">
    <property type="term" value="C:chromosome"/>
    <property type="evidence" value="ECO:0007669"/>
    <property type="project" value="UniProtKB-ARBA"/>
</dbReference>
<accession>A0A6I8WEK8</accession>
<dbReference type="PANTHER" id="PTHR16515:SF57">
    <property type="entry name" value="ZINC FINGER PROTEIN 154-LIKE"/>
    <property type="match status" value="1"/>
</dbReference>
<keyword evidence="6 12" id="KW-0862">Zinc</keyword>
<evidence type="ECO:0000256" key="12">
    <source>
        <dbReference type="PROSITE-ProRule" id="PRU01263"/>
    </source>
</evidence>
<dbReference type="PROSITE" id="PS51915">
    <property type="entry name" value="ZAD"/>
    <property type="match status" value="1"/>
</dbReference>
<evidence type="ECO:0000313" key="17">
    <source>
        <dbReference type="RefSeq" id="XP_033241860.1"/>
    </source>
</evidence>
<proteinExistence type="inferred from homology"/>
<dbReference type="FunFam" id="3.30.160.60:FF:001156">
    <property type="entry name" value="Zinc finger protein 407"/>
    <property type="match status" value="1"/>
</dbReference>
<reference evidence="16" key="1">
    <citation type="submission" date="2024-06" db="UniProtKB">
        <authorList>
            <consortium name="RefSeq"/>
        </authorList>
    </citation>
    <scope>NUCLEOTIDE SEQUENCE [LARGE SCALE GENOMIC DNA]</scope>
    <source>
        <strain evidence="16">MV2-25</strain>
    </source>
</reference>
<evidence type="ECO:0000256" key="11">
    <source>
        <dbReference type="PROSITE-ProRule" id="PRU00042"/>
    </source>
</evidence>
<dbReference type="GO" id="GO:0045893">
    <property type="term" value="P:positive regulation of DNA-templated transcription"/>
    <property type="evidence" value="ECO:0007669"/>
    <property type="project" value="UniProtKB-ARBA"/>
</dbReference>
<dbReference type="Proteomes" id="UP000001819">
    <property type="component" value="Chromosome 2"/>
</dbReference>
<evidence type="ECO:0000313" key="16">
    <source>
        <dbReference type="Proteomes" id="UP000001819"/>
    </source>
</evidence>
<feature type="region of interest" description="Disordered" evidence="13">
    <location>
        <begin position="133"/>
        <end position="165"/>
    </location>
</feature>
<feature type="binding site" evidence="12">
    <location>
        <position position="65"/>
    </location>
    <ligand>
        <name>Zn(2+)</name>
        <dbReference type="ChEBI" id="CHEBI:29105"/>
    </ligand>
</feature>
<dbReference type="SUPFAM" id="SSF57667">
    <property type="entry name" value="beta-beta-alpha zinc fingers"/>
    <property type="match status" value="3"/>
</dbReference>
<evidence type="ECO:0000256" key="2">
    <source>
        <dbReference type="ARBA" id="ARBA00006991"/>
    </source>
</evidence>
<feature type="domain" description="C2H2-type" evidence="14">
    <location>
        <begin position="333"/>
        <end position="360"/>
    </location>
</feature>
<evidence type="ECO:0000256" key="1">
    <source>
        <dbReference type="ARBA" id="ARBA00004123"/>
    </source>
</evidence>
<evidence type="ECO:0000256" key="4">
    <source>
        <dbReference type="ARBA" id="ARBA00022737"/>
    </source>
</evidence>
<dbReference type="InterPro" id="IPR036236">
    <property type="entry name" value="Znf_C2H2_sf"/>
</dbReference>
<feature type="domain" description="C2H2-type" evidence="14">
    <location>
        <begin position="301"/>
        <end position="324"/>
    </location>
</feature>
<reference evidence="17" key="2">
    <citation type="submission" date="2025-08" db="UniProtKB">
        <authorList>
            <consortium name="RefSeq"/>
        </authorList>
    </citation>
    <scope>IDENTIFICATION</scope>
    <source>
        <strain evidence="17">MV-25-SWS-2005</strain>
        <tissue evidence="17">Whole body</tissue>
    </source>
</reference>
<gene>
    <name evidence="17" type="primary">LOC13036406</name>
</gene>
<keyword evidence="7" id="KW-0805">Transcription regulation</keyword>
<dbReference type="InterPro" id="IPR013087">
    <property type="entry name" value="Znf_C2H2_type"/>
</dbReference>
<dbReference type="PANTHER" id="PTHR16515">
    <property type="entry name" value="PR DOMAIN ZINC FINGER PROTEIN"/>
    <property type="match status" value="1"/>
</dbReference>
<dbReference type="InterPro" id="IPR050331">
    <property type="entry name" value="Zinc_finger"/>
</dbReference>
<evidence type="ECO:0000256" key="9">
    <source>
        <dbReference type="ARBA" id="ARBA00023163"/>
    </source>
</evidence>
<keyword evidence="9" id="KW-0804">Transcription</keyword>
<feature type="region of interest" description="Disordered" evidence="13">
    <location>
        <begin position="184"/>
        <end position="228"/>
    </location>
</feature>
<dbReference type="Pfam" id="PF12874">
    <property type="entry name" value="zf-met"/>
    <property type="match status" value="1"/>
</dbReference>
<protein>
    <submittedName>
        <fullName evidence="17">Transcription factor Ouib-like</fullName>
    </submittedName>
</protein>
<keyword evidence="4" id="KW-0677">Repeat</keyword>
<evidence type="ECO:0000256" key="6">
    <source>
        <dbReference type="ARBA" id="ARBA00022833"/>
    </source>
</evidence>
<dbReference type="SMART" id="SM00355">
    <property type="entry name" value="ZnF_C2H2"/>
    <property type="match status" value="5"/>
</dbReference>
<evidence type="ECO:0000256" key="13">
    <source>
        <dbReference type="SAM" id="MobiDB-lite"/>
    </source>
</evidence>
<feature type="domain" description="ZAD" evidence="15">
    <location>
        <begin position="3"/>
        <end position="89"/>
    </location>
</feature>
<dbReference type="InParanoid" id="A0A6I8WEK8"/>
<dbReference type="GO" id="GO:0008270">
    <property type="term" value="F:zinc ion binding"/>
    <property type="evidence" value="ECO:0007669"/>
    <property type="project" value="UniProtKB-UniRule"/>
</dbReference>
<dbReference type="GO" id="GO:0005634">
    <property type="term" value="C:nucleus"/>
    <property type="evidence" value="ECO:0007669"/>
    <property type="project" value="UniProtKB-SubCell"/>
</dbReference>
<evidence type="ECO:0000256" key="7">
    <source>
        <dbReference type="ARBA" id="ARBA00023015"/>
    </source>
</evidence>
<comment type="similarity">
    <text evidence="2">Belongs to the krueppel C2H2-type zinc-finger protein family.</text>
</comment>
<dbReference type="PROSITE" id="PS00028">
    <property type="entry name" value="ZINC_FINGER_C2H2_1"/>
    <property type="match status" value="4"/>
</dbReference>
<evidence type="ECO:0000256" key="5">
    <source>
        <dbReference type="ARBA" id="ARBA00022771"/>
    </source>
</evidence>
<feature type="domain" description="C2H2-type" evidence="14">
    <location>
        <begin position="244"/>
        <end position="271"/>
    </location>
</feature>
<dbReference type="FunFam" id="3.30.160.60:FF:000325">
    <property type="entry name" value="ZFP90 zinc finger protein"/>
    <property type="match status" value="1"/>
</dbReference>
<keyword evidence="8" id="KW-0238">DNA-binding</keyword>
<comment type="subcellular location">
    <subcellularLocation>
        <location evidence="1">Nucleus</location>
    </subcellularLocation>
</comment>